<keyword evidence="2" id="KW-0645">Protease</keyword>
<dbReference type="KEGG" id="asoc:CB4_00331"/>
<reference evidence="2 3" key="1">
    <citation type="submission" date="2015-12" db="EMBL/GenBank/DDBJ databases">
        <title>Genome sequence of Aneurinibacillus soli.</title>
        <authorList>
            <person name="Lee J.S."/>
            <person name="Lee K.C."/>
            <person name="Kim K.K."/>
            <person name="Lee B.W."/>
        </authorList>
    </citation>
    <scope>NUCLEOTIDE SEQUENCE [LARGE SCALE GENOMIC DNA]</scope>
    <source>
        <strain evidence="2 3">CB4</strain>
    </source>
</reference>
<dbReference type="EMBL" id="AP017312">
    <property type="protein sequence ID" value="BAU26222.1"/>
    <property type="molecule type" value="Genomic_DNA"/>
</dbReference>
<dbReference type="AlphaFoldDB" id="A0A0U5BDK0"/>
<gene>
    <name evidence="2" type="ORF">CB4_00331</name>
</gene>
<dbReference type="InterPro" id="IPR003675">
    <property type="entry name" value="Rce1/LyrA-like_dom"/>
</dbReference>
<sequence length="314" mass="35457">MTNNRRWEQVAVVSSVLLLLGYVSAIALQFSSLRWTVTERGLWRIEAADESNIWLILITIGLSVLPIALFVPALLKARRRELLLWERELTVTDTLYYFALYQALTGVTYVLYWFVGGAFFQEDTSGGLIESFLSQILMLAGGLILFAGRMDELGFVRPVRVLSMIGAAVACYLFSTFLLDEWVTVPIADWLHFELGSWREKQISGGVTQARDLGLIMGLLEIVLIGVFVPIAEEMMFRGVLQTAITNRFGVVAGILGSSLLFSVFHVDPVFFPPLFIMGIMLGWLRHHYQSIWASILFHSLNNSITVLIYFFQK</sequence>
<dbReference type="GO" id="GO:0080120">
    <property type="term" value="P:CAAX-box protein maturation"/>
    <property type="evidence" value="ECO:0007669"/>
    <property type="project" value="UniProtKB-ARBA"/>
</dbReference>
<keyword evidence="3" id="KW-1185">Reference proteome</keyword>
<dbReference type="PANTHER" id="PTHR36435:SF1">
    <property type="entry name" value="CAAX AMINO TERMINAL PROTEASE FAMILY PROTEIN"/>
    <property type="match status" value="1"/>
</dbReference>
<protein>
    <submittedName>
        <fullName evidence="2">CAAX amino terminal protease self-immunity</fullName>
    </submittedName>
</protein>
<dbReference type="Proteomes" id="UP000217696">
    <property type="component" value="Chromosome"/>
</dbReference>
<dbReference type="RefSeq" id="WP_146226660.1">
    <property type="nucleotide sequence ID" value="NZ_AP017312.1"/>
</dbReference>
<dbReference type="GO" id="GO:0004175">
    <property type="term" value="F:endopeptidase activity"/>
    <property type="evidence" value="ECO:0007669"/>
    <property type="project" value="UniProtKB-ARBA"/>
</dbReference>
<dbReference type="OrthoDB" id="9782250at2"/>
<feature type="domain" description="CAAX prenyl protease 2/Lysostaphin resistance protein A-like" evidence="1">
    <location>
        <begin position="219"/>
        <end position="304"/>
    </location>
</feature>
<evidence type="ECO:0000313" key="2">
    <source>
        <dbReference type="EMBL" id="BAU26222.1"/>
    </source>
</evidence>
<evidence type="ECO:0000313" key="3">
    <source>
        <dbReference type="Proteomes" id="UP000217696"/>
    </source>
</evidence>
<dbReference type="GO" id="GO:0006508">
    <property type="term" value="P:proteolysis"/>
    <property type="evidence" value="ECO:0007669"/>
    <property type="project" value="UniProtKB-KW"/>
</dbReference>
<evidence type="ECO:0000259" key="1">
    <source>
        <dbReference type="Pfam" id="PF02517"/>
    </source>
</evidence>
<dbReference type="InterPro" id="IPR052710">
    <property type="entry name" value="CAAX_protease"/>
</dbReference>
<name>A0A0U5BDK0_9BACL</name>
<keyword evidence="2" id="KW-0378">Hydrolase</keyword>
<dbReference type="PANTHER" id="PTHR36435">
    <property type="entry name" value="SLR1288 PROTEIN"/>
    <property type="match status" value="1"/>
</dbReference>
<organism evidence="2 3">
    <name type="scientific">Aneurinibacillus soli</name>
    <dbReference type="NCBI Taxonomy" id="1500254"/>
    <lineage>
        <taxon>Bacteria</taxon>
        <taxon>Bacillati</taxon>
        <taxon>Bacillota</taxon>
        <taxon>Bacilli</taxon>
        <taxon>Bacillales</taxon>
        <taxon>Paenibacillaceae</taxon>
        <taxon>Aneurinibacillus group</taxon>
        <taxon>Aneurinibacillus</taxon>
    </lineage>
</organism>
<accession>A0A0U5BDK0</accession>
<proteinExistence type="predicted"/>
<dbReference type="Pfam" id="PF02517">
    <property type="entry name" value="Rce1-like"/>
    <property type="match status" value="1"/>
</dbReference>